<evidence type="ECO:0000313" key="7">
    <source>
        <dbReference type="EMBL" id="KDR75253.1"/>
    </source>
</evidence>
<organism evidence="7 8">
    <name type="scientific">Galerina marginata (strain CBS 339.88)</name>
    <dbReference type="NCBI Taxonomy" id="685588"/>
    <lineage>
        <taxon>Eukaryota</taxon>
        <taxon>Fungi</taxon>
        <taxon>Dikarya</taxon>
        <taxon>Basidiomycota</taxon>
        <taxon>Agaricomycotina</taxon>
        <taxon>Agaricomycetes</taxon>
        <taxon>Agaricomycetidae</taxon>
        <taxon>Agaricales</taxon>
        <taxon>Agaricineae</taxon>
        <taxon>Strophariaceae</taxon>
        <taxon>Galerina</taxon>
    </lineage>
</organism>
<name>A0A067T8C4_GALM3</name>
<proteinExistence type="predicted"/>
<feature type="region of interest" description="Disordered" evidence="5">
    <location>
        <begin position="617"/>
        <end position="698"/>
    </location>
</feature>
<feature type="compositionally biased region" description="Basic residues" evidence="5">
    <location>
        <begin position="479"/>
        <end position="494"/>
    </location>
</feature>
<reference evidence="8" key="1">
    <citation type="journal article" date="2014" name="Proc. Natl. Acad. Sci. U.S.A.">
        <title>Extensive sampling of basidiomycete genomes demonstrates inadequacy of the white-rot/brown-rot paradigm for wood decay fungi.</title>
        <authorList>
            <person name="Riley R."/>
            <person name="Salamov A.A."/>
            <person name="Brown D.W."/>
            <person name="Nagy L.G."/>
            <person name="Floudas D."/>
            <person name="Held B.W."/>
            <person name="Levasseur A."/>
            <person name="Lombard V."/>
            <person name="Morin E."/>
            <person name="Otillar R."/>
            <person name="Lindquist E.A."/>
            <person name="Sun H."/>
            <person name="LaButti K.M."/>
            <person name="Schmutz J."/>
            <person name="Jabbour D."/>
            <person name="Luo H."/>
            <person name="Baker S.E."/>
            <person name="Pisabarro A.G."/>
            <person name="Walton J.D."/>
            <person name="Blanchette R.A."/>
            <person name="Henrissat B."/>
            <person name="Martin F."/>
            <person name="Cullen D."/>
            <person name="Hibbett D.S."/>
            <person name="Grigoriev I.V."/>
        </authorList>
    </citation>
    <scope>NUCLEOTIDE SEQUENCE [LARGE SCALE GENOMIC DNA]</scope>
    <source>
        <strain evidence="8">CBS 339.88</strain>
    </source>
</reference>
<sequence>MQIGWIISGSLALIAVITSFWLISKHLQWYTDRKEQRYIVRLLFMVPLYAIISFGSFLFWNHSTPIILVRDAYESIVLTAFFYLLLMYLSHDPEEQKRIFLKRGLSVEADDIARQKGEKVSQWVFPLGFVKSKPKDGLYFLQLMKWGVLQYCVIRPTTTLAAVILDYIGLYCESSWGLGWGHIYITIIISVSVSIAMYCLIQLYVPVAKELSMHKPLLKLFSVKAVVFLTFWQATFLSVLSMFGIVKDTKYMTADDVNIGIGAVLETFEMMIFAFVHIRAFTYQPYKNPSSKPSPGLLPSRTPQWRSLGHAMDFRETFREIWVGCVYMFDKMRGKEPKLDFGVIRESHYEGAFGRQRPLPGWFLQTDSKAEIPQEATLPSLEIEVDQQVEIEGQRQWLLMDNHDRRGHPMRERSESLQEQIDKELERLGYTRSHKWDMPTVKPEVNHQPGAQRSWWRNIYDRISQSGQEVEEQGQEPFKKRRLSHLRSHRRRRRLLSDTEVKDTDRDIDDQLTPGMLRPPSVQLPRNIGNPDYRRDQFFSENEDRMPPINEDRRMRRYQLEDQPIALPISPVSAGKRASRPPPTAYDPSDGPGGPYEPIIPVRSQADLSQENKIYFPILGRQPGPSRRPLRDSLVMPAPLDPRYHSDSRQSSFVWKPPSPPPKDHRGSKPHVEPATMPQHRTSVHRREPAAVPVQESRRVSHVFPPSTRVRHPGLPYAGSVDDHTYIT</sequence>
<gene>
    <name evidence="7" type="ORF">GALMADRAFT_542138</name>
</gene>
<keyword evidence="2 6" id="KW-0812">Transmembrane</keyword>
<feature type="compositionally biased region" description="Basic and acidic residues" evidence="5">
    <location>
        <begin position="495"/>
        <end position="505"/>
    </location>
</feature>
<dbReference type="OrthoDB" id="5348404at2759"/>
<evidence type="ECO:0000256" key="2">
    <source>
        <dbReference type="ARBA" id="ARBA00022692"/>
    </source>
</evidence>
<feature type="transmembrane region" description="Helical" evidence="6">
    <location>
        <begin position="148"/>
        <end position="170"/>
    </location>
</feature>
<evidence type="ECO:0000256" key="3">
    <source>
        <dbReference type="ARBA" id="ARBA00022989"/>
    </source>
</evidence>
<accession>A0A067T8C4</accession>
<evidence type="ECO:0000256" key="6">
    <source>
        <dbReference type="SAM" id="Phobius"/>
    </source>
</evidence>
<feature type="region of interest" description="Disordered" evidence="5">
    <location>
        <begin position="467"/>
        <end position="599"/>
    </location>
</feature>
<evidence type="ECO:0000313" key="8">
    <source>
        <dbReference type="Proteomes" id="UP000027222"/>
    </source>
</evidence>
<dbReference type="EMBL" id="KL142381">
    <property type="protein sequence ID" value="KDR75253.1"/>
    <property type="molecule type" value="Genomic_DNA"/>
</dbReference>
<dbReference type="PANTHER" id="PTHR23423">
    <property type="entry name" value="ORGANIC SOLUTE TRANSPORTER-RELATED"/>
    <property type="match status" value="1"/>
</dbReference>
<dbReference type="AlphaFoldDB" id="A0A067T8C4"/>
<dbReference type="HOGENOM" id="CLU_009307_1_0_1"/>
<dbReference type="STRING" id="685588.A0A067T8C4"/>
<evidence type="ECO:0008006" key="9">
    <source>
        <dbReference type="Google" id="ProtNLM"/>
    </source>
</evidence>
<feature type="compositionally biased region" description="Basic and acidic residues" evidence="5">
    <location>
        <begin position="662"/>
        <end position="672"/>
    </location>
</feature>
<dbReference type="InterPro" id="IPR005178">
    <property type="entry name" value="Ostalpha/TMEM184C"/>
</dbReference>
<dbReference type="Pfam" id="PF03619">
    <property type="entry name" value="Solute_trans_a"/>
    <property type="match status" value="1"/>
</dbReference>
<keyword evidence="3 6" id="KW-1133">Transmembrane helix</keyword>
<comment type="subcellular location">
    <subcellularLocation>
        <location evidence="1">Membrane</location>
        <topology evidence="1">Multi-pass membrane protein</topology>
    </subcellularLocation>
</comment>
<feature type="transmembrane region" description="Helical" evidence="6">
    <location>
        <begin position="257"/>
        <end position="278"/>
    </location>
</feature>
<dbReference type="Proteomes" id="UP000027222">
    <property type="component" value="Unassembled WGS sequence"/>
</dbReference>
<feature type="compositionally biased region" description="Basic and acidic residues" evidence="5">
    <location>
        <begin position="532"/>
        <end position="560"/>
    </location>
</feature>
<protein>
    <recommendedName>
        <fullName evidence="9">DUF300-domain-containing protein</fullName>
    </recommendedName>
</protein>
<evidence type="ECO:0000256" key="1">
    <source>
        <dbReference type="ARBA" id="ARBA00004141"/>
    </source>
</evidence>
<feature type="transmembrane region" description="Helical" evidence="6">
    <location>
        <begin position="226"/>
        <end position="245"/>
    </location>
</feature>
<feature type="transmembrane region" description="Helical" evidence="6">
    <location>
        <begin position="39"/>
        <end position="60"/>
    </location>
</feature>
<feature type="transmembrane region" description="Helical" evidence="6">
    <location>
        <begin position="72"/>
        <end position="89"/>
    </location>
</feature>
<feature type="transmembrane region" description="Helical" evidence="6">
    <location>
        <begin position="6"/>
        <end position="27"/>
    </location>
</feature>
<evidence type="ECO:0000256" key="4">
    <source>
        <dbReference type="ARBA" id="ARBA00023136"/>
    </source>
</evidence>
<feature type="transmembrane region" description="Helical" evidence="6">
    <location>
        <begin position="182"/>
        <end position="205"/>
    </location>
</feature>
<dbReference type="GO" id="GO:0016020">
    <property type="term" value="C:membrane"/>
    <property type="evidence" value="ECO:0007669"/>
    <property type="project" value="UniProtKB-SubCell"/>
</dbReference>
<keyword evidence="8" id="KW-1185">Reference proteome</keyword>
<keyword evidence="4 6" id="KW-0472">Membrane</keyword>
<evidence type="ECO:0000256" key="5">
    <source>
        <dbReference type="SAM" id="MobiDB-lite"/>
    </source>
</evidence>
<dbReference type="SMART" id="SM01417">
    <property type="entry name" value="Solute_trans_a"/>
    <property type="match status" value="1"/>
</dbReference>